<dbReference type="InterPro" id="IPR023393">
    <property type="entry name" value="START-like_dom_sf"/>
</dbReference>
<dbReference type="RefSeq" id="WP_166652814.1">
    <property type="nucleotide sequence ID" value="NZ_FXXP01000003.1"/>
</dbReference>
<organism evidence="3 4">
    <name type="scientific">Pelagimonas phthalicica</name>
    <dbReference type="NCBI Taxonomy" id="1037362"/>
    <lineage>
        <taxon>Bacteria</taxon>
        <taxon>Pseudomonadati</taxon>
        <taxon>Pseudomonadota</taxon>
        <taxon>Alphaproteobacteria</taxon>
        <taxon>Rhodobacterales</taxon>
        <taxon>Roseobacteraceae</taxon>
        <taxon>Pelagimonas</taxon>
    </lineage>
</organism>
<reference evidence="4" key="1">
    <citation type="submission" date="2017-05" db="EMBL/GenBank/DDBJ databases">
        <authorList>
            <person name="Rodrigo-Torres L."/>
            <person name="Arahal R. D."/>
            <person name="Lucena T."/>
        </authorList>
    </citation>
    <scope>NUCLEOTIDE SEQUENCE [LARGE SCALE GENOMIC DNA]</scope>
    <source>
        <strain evidence="4">CECT 8649</strain>
    </source>
</reference>
<proteinExistence type="inferred from homology"/>
<accession>A0A238JGJ0</accession>
<sequence>MPLEPIQVTTQVNRSPQDTFEAFMSKVSLWWPLETHSVSPYFGDPAPETVIIERHEGGQVFEISASGEHRIWGRILAFEEGKRVAFTWHPGLSEAEATTVSVSFERADDGNTLVTLVHSGWEARGDQAEDTRANYVTGWADILQNRFTDFTNAL</sequence>
<evidence type="ECO:0000313" key="3">
    <source>
        <dbReference type="EMBL" id="SMX29800.1"/>
    </source>
</evidence>
<name>A0A238JGJ0_9RHOB</name>
<dbReference type="Proteomes" id="UP000225972">
    <property type="component" value="Unassembled WGS sequence"/>
</dbReference>
<protein>
    <recommendedName>
        <fullName evidence="2">Activator of Hsp90 ATPase homologue 1/2-like C-terminal domain-containing protein</fullName>
    </recommendedName>
</protein>
<dbReference type="InterPro" id="IPR013538">
    <property type="entry name" value="ASHA1/2-like_C"/>
</dbReference>
<dbReference type="SUPFAM" id="SSF55961">
    <property type="entry name" value="Bet v1-like"/>
    <property type="match status" value="1"/>
</dbReference>
<evidence type="ECO:0000313" key="4">
    <source>
        <dbReference type="Proteomes" id="UP000225972"/>
    </source>
</evidence>
<dbReference type="AlphaFoldDB" id="A0A238JGJ0"/>
<dbReference type="Pfam" id="PF08327">
    <property type="entry name" value="AHSA1"/>
    <property type="match status" value="1"/>
</dbReference>
<dbReference type="Gene3D" id="3.30.530.20">
    <property type="match status" value="1"/>
</dbReference>
<gene>
    <name evidence="3" type="ORF">TRP8649_03939</name>
</gene>
<comment type="similarity">
    <text evidence="1">Belongs to the AHA1 family.</text>
</comment>
<dbReference type="EMBL" id="FXXP01000003">
    <property type="protein sequence ID" value="SMX29800.1"/>
    <property type="molecule type" value="Genomic_DNA"/>
</dbReference>
<keyword evidence="4" id="KW-1185">Reference proteome</keyword>
<feature type="domain" description="Activator of Hsp90 ATPase homologue 1/2-like C-terminal" evidence="2">
    <location>
        <begin position="15"/>
        <end position="145"/>
    </location>
</feature>
<evidence type="ECO:0000259" key="2">
    <source>
        <dbReference type="Pfam" id="PF08327"/>
    </source>
</evidence>
<evidence type="ECO:0000256" key="1">
    <source>
        <dbReference type="ARBA" id="ARBA00006817"/>
    </source>
</evidence>